<feature type="region of interest" description="Disordered" evidence="13">
    <location>
        <begin position="128"/>
        <end position="166"/>
    </location>
</feature>
<dbReference type="Proteomes" id="UP000826195">
    <property type="component" value="Unassembled WGS sequence"/>
</dbReference>
<reference evidence="15 16" key="1">
    <citation type="journal article" date="2021" name="J. Hered.">
        <title>A chromosome-level genome assembly of the parasitoid wasp, Cotesia glomerata (Hymenoptera: Braconidae).</title>
        <authorList>
            <person name="Pinto B.J."/>
            <person name="Weis J.J."/>
            <person name="Gamble T."/>
            <person name="Ode P.J."/>
            <person name="Paul R."/>
            <person name="Zaspel J.M."/>
        </authorList>
    </citation>
    <scope>NUCLEOTIDE SEQUENCE [LARGE SCALE GENOMIC DNA]</scope>
    <source>
        <strain evidence="15">CgM1</strain>
    </source>
</reference>
<evidence type="ECO:0000256" key="1">
    <source>
        <dbReference type="ARBA" id="ARBA00004642"/>
    </source>
</evidence>
<gene>
    <name evidence="15" type="ORF">KQX54_009295</name>
</gene>
<evidence type="ECO:0000256" key="12">
    <source>
        <dbReference type="PROSITE-ProRule" id="PRU00309"/>
    </source>
</evidence>
<keyword evidence="11" id="KW-0131">Cell cycle</keyword>
<accession>A0AAV7IYF2</accession>
<protein>
    <recommendedName>
        <fullName evidence="14">THAP-type domain-containing protein</fullName>
    </recommendedName>
</protein>
<evidence type="ECO:0000256" key="11">
    <source>
        <dbReference type="ARBA" id="ARBA00023306"/>
    </source>
</evidence>
<keyword evidence="6" id="KW-0805">Transcription regulation</keyword>
<dbReference type="GO" id="GO:0008270">
    <property type="term" value="F:zinc ion binding"/>
    <property type="evidence" value="ECO:0007669"/>
    <property type="project" value="UniProtKB-KW"/>
</dbReference>
<feature type="compositionally biased region" description="Basic residues" evidence="13">
    <location>
        <begin position="138"/>
        <end position="147"/>
    </location>
</feature>
<comment type="similarity">
    <text evidence="2">Belongs to the THAP1 family.</text>
</comment>
<evidence type="ECO:0000256" key="6">
    <source>
        <dbReference type="ARBA" id="ARBA00023015"/>
    </source>
</evidence>
<keyword evidence="8 12" id="KW-0238">DNA-binding</keyword>
<evidence type="ECO:0000256" key="7">
    <source>
        <dbReference type="ARBA" id="ARBA00023054"/>
    </source>
</evidence>
<dbReference type="GO" id="GO:0005654">
    <property type="term" value="C:nucleoplasm"/>
    <property type="evidence" value="ECO:0007669"/>
    <property type="project" value="UniProtKB-SubCell"/>
</dbReference>
<keyword evidence="16" id="KW-1185">Reference proteome</keyword>
<evidence type="ECO:0000256" key="8">
    <source>
        <dbReference type="ARBA" id="ARBA00023125"/>
    </source>
</evidence>
<feature type="domain" description="THAP-type" evidence="14">
    <location>
        <begin position="19"/>
        <end position="117"/>
    </location>
</feature>
<keyword evidence="4 12" id="KW-0863">Zinc-finger</keyword>
<dbReference type="PANTHER" id="PTHR46600">
    <property type="entry name" value="THAP DOMAIN-CONTAINING"/>
    <property type="match status" value="1"/>
</dbReference>
<proteinExistence type="inferred from homology"/>
<dbReference type="AlphaFoldDB" id="A0AAV7IYF2"/>
<dbReference type="EMBL" id="JAHXZJ010000374">
    <property type="protein sequence ID" value="KAH0560854.1"/>
    <property type="molecule type" value="Genomic_DNA"/>
</dbReference>
<dbReference type="InterPro" id="IPR006612">
    <property type="entry name" value="THAP_Znf"/>
</dbReference>
<evidence type="ECO:0000256" key="2">
    <source>
        <dbReference type="ARBA" id="ARBA00006177"/>
    </source>
</evidence>
<evidence type="ECO:0000313" key="15">
    <source>
        <dbReference type="EMBL" id="KAH0560854.1"/>
    </source>
</evidence>
<dbReference type="InterPro" id="IPR026516">
    <property type="entry name" value="THAP1/10"/>
</dbReference>
<keyword evidence="3" id="KW-0479">Metal-binding</keyword>
<comment type="subcellular location">
    <subcellularLocation>
        <location evidence="1">Nucleus</location>
        <location evidence="1">Nucleoplasm</location>
    </subcellularLocation>
</comment>
<dbReference type="InterPro" id="IPR038441">
    <property type="entry name" value="THAP_Znf_sf"/>
</dbReference>
<evidence type="ECO:0000256" key="13">
    <source>
        <dbReference type="SAM" id="MobiDB-lite"/>
    </source>
</evidence>
<evidence type="ECO:0000259" key="14">
    <source>
        <dbReference type="PROSITE" id="PS50950"/>
    </source>
</evidence>
<keyword evidence="5" id="KW-0862">Zinc</keyword>
<organism evidence="15 16">
    <name type="scientific">Cotesia glomerata</name>
    <name type="common">Lepidopteran parasitic wasp</name>
    <name type="synonym">Apanteles glomeratus</name>
    <dbReference type="NCBI Taxonomy" id="32391"/>
    <lineage>
        <taxon>Eukaryota</taxon>
        <taxon>Metazoa</taxon>
        <taxon>Ecdysozoa</taxon>
        <taxon>Arthropoda</taxon>
        <taxon>Hexapoda</taxon>
        <taxon>Insecta</taxon>
        <taxon>Pterygota</taxon>
        <taxon>Neoptera</taxon>
        <taxon>Endopterygota</taxon>
        <taxon>Hymenoptera</taxon>
        <taxon>Apocrita</taxon>
        <taxon>Ichneumonoidea</taxon>
        <taxon>Braconidae</taxon>
        <taxon>Microgastrinae</taxon>
        <taxon>Cotesia</taxon>
    </lineage>
</organism>
<evidence type="ECO:0000256" key="9">
    <source>
        <dbReference type="ARBA" id="ARBA00023163"/>
    </source>
</evidence>
<evidence type="ECO:0000256" key="3">
    <source>
        <dbReference type="ARBA" id="ARBA00022723"/>
    </source>
</evidence>
<dbReference type="SUPFAM" id="SSF57716">
    <property type="entry name" value="Glucocorticoid receptor-like (DNA-binding domain)"/>
    <property type="match status" value="1"/>
</dbReference>
<dbReference type="Gene3D" id="6.20.210.20">
    <property type="entry name" value="THAP domain"/>
    <property type="match status" value="1"/>
</dbReference>
<keyword evidence="9" id="KW-0804">Transcription</keyword>
<dbReference type="SMART" id="SM00980">
    <property type="entry name" value="THAP"/>
    <property type="match status" value="1"/>
</dbReference>
<keyword evidence="7" id="KW-0175">Coiled coil</keyword>
<keyword evidence="10" id="KW-0539">Nucleus</keyword>
<sequence>MENTDDSLGVRFSPKQSKSKTFCSVYGCNSKACKNFDVRFHYFPKQSENFIKIQNAFGVDEKIDSRKMWQKVLKIGKSITENMQVCSLHFKKSDYFFPENASKGKRRLKKNALPSCNLPCTEIKTTSSTKINDDREKRRIQRDKKKNTIISDNEATNNEKPDSSARLTTTELTFDFDGQRNSVVLDDTNPSPVTSRENNNGSVVAMLPEKNDETPAKTFIDVGIQVKSGDLVTDFCDVIKTEKKLNTLTGIVSFDILNTILDVFKLCSLKGFALYFSKQESRGAHQRHFLSVDDTSFKLVKSLLK</sequence>
<comment type="caution">
    <text evidence="15">The sequence shown here is derived from an EMBL/GenBank/DDBJ whole genome shotgun (WGS) entry which is preliminary data.</text>
</comment>
<dbReference type="Pfam" id="PF05485">
    <property type="entry name" value="THAP"/>
    <property type="match status" value="1"/>
</dbReference>
<dbReference type="GO" id="GO:0043565">
    <property type="term" value="F:sequence-specific DNA binding"/>
    <property type="evidence" value="ECO:0007669"/>
    <property type="project" value="InterPro"/>
</dbReference>
<dbReference type="PROSITE" id="PS50950">
    <property type="entry name" value="ZF_THAP"/>
    <property type="match status" value="1"/>
</dbReference>
<dbReference type="PANTHER" id="PTHR46600:SF1">
    <property type="entry name" value="THAP DOMAIN-CONTAINING PROTEIN 1"/>
    <property type="match status" value="1"/>
</dbReference>
<evidence type="ECO:0000256" key="4">
    <source>
        <dbReference type="ARBA" id="ARBA00022771"/>
    </source>
</evidence>
<evidence type="ECO:0000256" key="10">
    <source>
        <dbReference type="ARBA" id="ARBA00023242"/>
    </source>
</evidence>
<evidence type="ECO:0000313" key="16">
    <source>
        <dbReference type="Proteomes" id="UP000826195"/>
    </source>
</evidence>
<evidence type="ECO:0000256" key="5">
    <source>
        <dbReference type="ARBA" id="ARBA00022833"/>
    </source>
</evidence>
<name>A0AAV7IYF2_COTGL</name>